<keyword evidence="1" id="KW-0732">Signal</keyword>
<dbReference type="Pfam" id="PF12229">
    <property type="entry name" value="PG_binding_4"/>
    <property type="match status" value="1"/>
</dbReference>
<reference evidence="3" key="1">
    <citation type="submission" date="2023-03" db="EMBL/GenBank/DDBJ databases">
        <title>Selenobaculum gbiensis gen. nov. sp. nov., a new bacterium isolated from the gut microbiota of IBD patient.</title>
        <authorList>
            <person name="Yeo S."/>
            <person name="Park H."/>
            <person name="Huh C.S."/>
        </authorList>
    </citation>
    <scope>NUCLEOTIDE SEQUENCE</scope>
    <source>
        <strain evidence="3">ICN-92133</strain>
    </source>
</reference>
<evidence type="ECO:0000313" key="3">
    <source>
        <dbReference type="EMBL" id="WIW70583.1"/>
    </source>
</evidence>
<dbReference type="KEGG" id="sgbi:P3F81_11965"/>
<dbReference type="AlphaFoldDB" id="A0A9Y2AIG9"/>
<dbReference type="InterPro" id="IPR011098">
    <property type="entry name" value="G5_dom"/>
</dbReference>
<dbReference type="Gene3D" id="2.20.230.10">
    <property type="entry name" value="Resuscitation-promoting factor rpfb"/>
    <property type="match status" value="1"/>
</dbReference>
<dbReference type="EMBL" id="CP120678">
    <property type="protein sequence ID" value="WIW70583.1"/>
    <property type="molecule type" value="Genomic_DNA"/>
</dbReference>
<dbReference type="SMART" id="SM01208">
    <property type="entry name" value="G5"/>
    <property type="match status" value="1"/>
</dbReference>
<dbReference type="Pfam" id="PF04294">
    <property type="entry name" value="VanW"/>
    <property type="match status" value="1"/>
</dbReference>
<evidence type="ECO:0000313" key="4">
    <source>
        <dbReference type="Proteomes" id="UP001243623"/>
    </source>
</evidence>
<dbReference type="Pfam" id="PF07501">
    <property type="entry name" value="G5"/>
    <property type="match status" value="1"/>
</dbReference>
<dbReference type="Proteomes" id="UP001243623">
    <property type="component" value="Chromosome"/>
</dbReference>
<organism evidence="3 4">
    <name type="scientific">Selenobaculum gibii</name>
    <dbReference type="NCBI Taxonomy" id="3054208"/>
    <lineage>
        <taxon>Bacteria</taxon>
        <taxon>Bacillati</taxon>
        <taxon>Bacillota</taxon>
        <taxon>Negativicutes</taxon>
        <taxon>Selenomonadales</taxon>
        <taxon>Selenomonadaceae</taxon>
        <taxon>Selenobaculum</taxon>
    </lineage>
</organism>
<dbReference type="PANTHER" id="PTHR35788:SF1">
    <property type="entry name" value="EXPORTED PROTEIN"/>
    <property type="match status" value="1"/>
</dbReference>
<evidence type="ECO:0000259" key="2">
    <source>
        <dbReference type="PROSITE" id="PS51109"/>
    </source>
</evidence>
<gene>
    <name evidence="3" type="ORF">P3F81_11965</name>
</gene>
<accession>A0A9Y2AIG9</accession>
<proteinExistence type="predicted"/>
<evidence type="ECO:0000256" key="1">
    <source>
        <dbReference type="ARBA" id="ARBA00022729"/>
    </source>
</evidence>
<name>A0A9Y2AIG9_9FIRM</name>
<feature type="domain" description="G5" evidence="2">
    <location>
        <begin position="341"/>
        <end position="421"/>
    </location>
</feature>
<dbReference type="InterPro" id="IPR052913">
    <property type="entry name" value="Glycopeptide_resist_protein"/>
</dbReference>
<dbReference type="InterPro" id="IPR022029">
    <property type="entry name" value="YoaR-like_PG-bd"/>
</dbReference>
<protein>
    <submittedName>
        <fullName evidence="3">VanW family protein</fullName>
    </submittedName>
</protein>
<sequence>MLNSNRIFFGVSTPLVHVSSLTTTEAEANLQTYFQEKIVPAPVIKIDCNNKSWSITADQIDLELDSAATAQKAFSIGRNPNIFKRIYEQIQCFSSGIIIEPEFRCNKTKLTAVLKKVHAQSGQDTEDAYCQLDGEKVTIIPEKIGQKPNFDKLMNDCSLDALKKQLPLIVHLDVEISSPQVTADALKQIDTLLTEYSSQFNAENENRSENIRIAAKSIDKHCIVSGEIFSFNEHVGLRVAEAGFKEAPVLINGKSVPDIGGGVCQVSSTLYNAILLADLKPMNRTPHFHPLGYVPFGLDATVADNLIDFTFQNTLPNSIYLLTKVANNTLTIYILGNHQSLSKETISLASSIDKVIPPAVVEQTDPSLSKGARFIADPGQEGYVVSSYRIKSYQGQEVSRELLYVDTYSAEDKIIRIGTGK</sequence>
<dbReference type="PROSITE" id="PS51109">
    <property type="entry name" value="G5"/>
    <property type="match status" value="1"/>
</dbReference>
<dbReference type="InterPro" id="IPR007391">
    <property type="entry name" value="Vancomycin_resist_VanW"/>
</dbReference>
<keyword evidence="4" id="KW-1185">Reference proteome</keyword>
<dbReference type="PANTHER" id="PTHR35788">
    <property type="entry name" value="EXPORTED PROTEIN-RELATED"/>
    <property type="match status" value="1"/>
</dbReference>
<dbReference type="RefSeq" id="WP_309320431.1">
    <property type="nucleotide sequence ID" value="NZ_CP120678.1"/>
</dbReference>